<accession>A0A0M0HKV5</accession>
<proteinExistence type="predicted"/>
<dbReference type="Proteomes" id="UP000037515">
    <property type="component" value="Unassembled WGS sequence"/>
</dbReference>
<reference evidence="2" key="1">
    <citation type="submission" date="2015-08" db="EMBL/GenBank/DDBJ databases">
        <title>Vibrio galatheae sp. nov., a novel member of the Vibrionaceae family isolated from the Solomon Islands.</title>
        <authorList>
            <person name="Giubergia S."/>
            <person name="Machado H."/>
            <person name="Mateiu R.V."/>
            <person name="Gram L."/>
        </authorList>
    </citation>
    <scope>NUCLEOTIDE SEQUENCE [LARGE SCALE GENOMIC DNA]</scope>
    <source>
        <strain evidence="2">DSM 19584</strain>
    </source>
</reference>
<evidence type="ECO:0000313" key="1">
    <source>
        <dbReference type="EMBL" id="KOO02695.1"/>
    </source>
</evidence>
<dbReference type="STRING" id="693.AKJ17_14205"/>
<dbReference type="Pfam" id="PF11993">
    <property type="entry name" value="VC2046"/>
    <property type="match status" value="1"/>
</dbReference>
<dbReference type="OrthoDB" id="7061360at2"/>
<protein>
    <submittedName>
        <fullName evidence="1">Queuosine biosynthesis protein QueD</fullName>
    </submittedName>
</protein>
<dbReference type="PATRIC" id="fig|693.5.peg.2901"/>
<keyword evidence="2" id="KW-1185">Reference proteome</keyword>
<sequence>MQVHTLDKATIINELQFGNGINHAVHEGRRADFALILSMFSDDVRDNTPVEKIEEIDATEQALRQRFQLQPPQALRSDQSSYEVSAQQATLFHDSGLPSAKLSHYLKPEVLAYLPEDTHNLPEEVYHNLSGHQRRKLGETEPKQLMPADLYNQLVAAQRSFQISAQA</sequence>
<dbReference type="AlphaFoldDB" id="A0A0M0HKV5"/>
<dbReference type="RefSeq" id="WP_053396475.1">
    <property type="nucleotide sequence ID" value="NZ_LHPJ01000012.1"/>
</dbReference>
<comment type="caution">
    <text evidence="1">The sequence shown here is derived from an EMBL/GenBank/DDBJ whole genome shotgun (WGS) entry which is preliminary data.</text>
</comment>
<evidence type="ECO:0000313" key="2">
    <source>
        <dbReference type="Proteomes" id="UP000037515"/>
    </source>
</evidence>
<name>A0A0M0HKV5_VIBNE</name>
<gene>
    <name evidence="1" type="ORF">AKJ17_14205</name>
</gene>
<organism evidence="1 2">
    <name type="scientific">Vibrio nereis</name>
    <dbReference type="NCBI Taxonomy" id="693"/>
    <lineage>
        <taxon>Bacteria</taxon>
        <taxon>Pseudomonadati</taxon>
        <taxon>Pseudomonadota</taxon>
        <taxon>Gammaproteobacteria</taxon>
        <taxon>Vibrionales</taxon>
        <taxon>Vibrionaceae</taxon>
        <taxon>Vibrio</taxon>
    </lineage>
</organism>
<dbReference type="InterPro" id="IPR021879">
    <property type="entry name" value="VC2046_fam"/>
</dbReference>
<dbReference type="EMBL" id="LHPJ01000012">
    <property type="protein sequence ID" value="KOO02695.1"/>
    <property type="molecule type" value="Genomic_DNA"/>
</dbReference>